<organism evidence="1">
    <name type="scientific">Rhizophora mucronata</name>
    <name type="common">Asiatic mangrove</name>
    <dbReference type="NCBI Taxonomy" id="61149"/>
    <lineage>
        <taxon>Eukaryota</taxon>
        <taxon>Viridiplantae</taxon>
        <taxon>Streptophyta</taxon>
        <taxon>Embryophyta</taxon>
        <taxon>Tracheophyta</taxon>
        <taxon>Spermatophyta</taxon>
        <taxon>Magnoliopsida</taxon>
        <taxon>eudicotyledons</taxon>
        <taxon>Gunneridae</taxon>
        <taxon>Pentapetalae</taxon>
        <taxon>rosids</taxon>
        <taxon>fabids</taxon>
        <taxon>Malpighiales</taxon>
        <taxon>Rhizophoraceae</taxon>
        <taxon>Rhizophora</taxon>
    </lineage>
</organism>
<sequence length="58" mass="6763">MGFSHSWVQVQLTVRPPHRPLFFWNVIFSFQWTGSRKMLVDTCFPSPTLVVSIPLKQS</sequence>
<name>A0A2P2NLN9_RHIMU</name>
<reference evidence="1" key="1">
    <citation type="submission" date="2018-02" db="EMBL/GenBank/DDBJ databases">
        <title>Rhizophora mucronata_Transcriptome.</title>
        <authorList>
            <person name="Meera S.P."/>
            <person name="Sreeshan A."/>
            <person name="Augustine A."/>
        </authorList>
    </citation>
    <scope>NUCLEOTIDE SEQUENCE</scope>
    <source>
        <tissue evidence="1">Leaf</tissue>
    </source>
</reference>
<dbReference type="AlphaFoldDB" id="A0A2P2NLN9"/>
<evidence type="ECO:0000313" key="1">
    <source>
        <dbReference type="EMBL" id="MBX43399.1"/>
    </source>
</evidence>
<proteinExistence type="predicted"/>
<dbReference type="EMBL" id="GGEC01062915">
    <property type="protein sequence ID" value="MBX43399.1"/>
    <property type="molecule type" value="Transcribed_RNA"/>
</dbReference>
<protein>
    <submittedName>
        <fullName evidence="1">Uncharacterized protein</fullName>
    </submittedName>
</protein>
<accession>A0A2P2NLN9</accession>